<evidence type="ECO:0000256" key="3">
    <source>
        <dbReference type="ARBA" id="ARBA00022723"/>
    </source>
</evidence>
<dbReference type="Pfam" id="PF01648">
    <property type="entry name" value="ACPS"/>
    <property type="match status" value="1"/>
</dbReference>
<protein>
    <recommendedName>
        <fullName evidence="8">Holo-[acyl-carrier-protein] synthase</fullName>
        <shortName evidence="8">Holo-ACP synthase</shortName>
        <ecNumber evidence="8">2.7.8.7</ecNumber>
    </recommendedName>
    <alternativeName>
        <fullName evidence="8">4'-phosphopantetheinyl transferase AcpS</fullName>
    </alternativeName>
</protein>
<evidence type="ECO:0000256" key="7">
    <source>
        <dbReference type="ARBA" id="ARBA00023160"/>
    </source>
</evidence>
<feature type="domain" description="4'-phosphopantetheinyl transferase" evidence="9">
    <location>
        <begin position="4"/>
        <end position="100"/>
    </location>
</feature>
<name>A0A840MUX6_9PROT</name>
<keyword evidence="1 8" id="KW-0444">Lipid biosynthesis</keyword>
<evidence type="ECO:0000256" key="4">
    <source>
        <dbReference type="ARBA" id="ARBA00022832"/>
    </source>
</evidence>
<feature type="binding site" evidence="8">
    <location>
        <position position="57"/>
    </location>
    <ligand>
        <name>Mg(2+)</name>
        <dbReference type="ChEBI" id="CHEBI:18420"/>
    </ligand>
</feature>
<comment type="function">
    <text evidence="8">Transfers the 4'-phosphopantetheine moiety from coenzyme A to a Ser of acyl-carrier-protein.</text>
</comment>
<keyword evidence="11" id="KW-1185">Reference proteome</keyword>
<dbReference type="Gene3D" id="3.90.470.20">
    <property type="entry name" value="4'-phosphopantetheinyl transferase domain"/>
    <property type="match status" value="1"/>
</dbReference>
<dbReference type="GO" id="GO:0008897">
    <property type="term" value="F:holo-[acyl-carrier-protein] synthase activity"/>
    <property type="evidence" value="ECO:0007669"/>
    <property type="project" value="UniProtKB-UniRule"/>
</dbReference>
<dbReference type="HAMAP" id="MF_00101">
    <property type="entry name" value="AcpS"/>
    <property type="match status" value="1"/>
</dbReference>
<dbReference type="InterPro" id="IPR002582">
    <property type="entry name" value="ACPS"/>
</dbReference>
<evidence type="ECO:0000256" key="5">
    <source>
        <dbReference type="ARBA" id="ARBA00022842"/>
    </source>
</evidence>
<dbReference type="SUPFAM" id="SSF56214">
    <property type="entry name" value="4'-phosphopantetheinyl transferase"/>
    <property type="match status" value="1"/>
</dbReference>
<keyword evidence="5 8" id="KW-0460">Magnesium</keyword>
<comment type="cofactor">
    <cofactor evidence="8">
        <name>Mg(2+)</name>
        <dbReference type="ChEBI" id="CHEBI:18420"/>
    </cofactor>
</comment>
<feature type="binding site" evidence="8">
    <location>
        <position position="8"/>
    </location>
    <ligand>
        <name>Mg(2+)</name>
        <dbReference type="ChEBI" id="CHEBI:18420"/>
    </ligand>
</feature>
<keyword evidence="6 8" id="KW-0443">Lipid metabolism</keyword>
<comment type="subcellular location">
    <subcellularLocation>
        <location evidence="8">Cytoplasm</location>
    </subcellularLocation>
</comment>
<reference evidence="10 11" key="1">
    <citation type="submission" date="2020-08" db="EMBL/GenBank/DDBJ databases">
        <title>Genomic Encyclopedia of Type Strains, Phase IV (KMG-IV): sequencing the most valuable type-strain genomes for metagenomic binning, comparative biology and taxonomic classification.</title>
        <authorList>
            <person name="Goeker M."/>
        </authorList>
    </citation>
    <scope>NUCLEOTIDE SEQUENCE [LARGE SCALE GENOMIC DNA]</scope>
    <source>
        <strain evidence="10 11">DSM 27165</strain>
    </source>
</reference>
<sequence length="125" mass="13717">MIYGIGTDIVTISRIDKPLQRFGERFTARFLSAVERQSPPAQALQAAWVAKRFAAKEAFLKALGMGLAGPVRLVDLTICHDTAGRPYFEYTPSVAALLAERSIKTIHLSISDEQTLACAFVVMEC</sequence>
<evidence type="ECO:0000256" key="8">
    <source>
        <dbReference type="HAMAP-Rule" id="MF_00101"/>
    </source>
</evidence>
<proteinExistence type="inferred from homology"/>
<evidence type="ECO:0000313" key="11">
    <source>
        <dbReference type="Proteomes" id="UP000575898"/>
    </source>
</evidence>
<organism evidence="10 11">
    <name type="scientific">Chitinivorax tropicus</name>
    <dbReference type="NCBI Taxonomy" id="714531"/>
    <lineage>
        <taxon>Bacteria</taxon>
        <taxon>Pseudomonadati</taxon>
        <taxon>Pseudomonadota</taxon>
        <taxon>Betaproteobacteria</taxon>
        <taxon>Chitinivorax</taxon>
    </lineage>
</organism>
<evidence type="ECO:0000259" key="9">
    <source>
        <dbReference type="Pfam" id="PF01648"/>
    </source>
</evidence>
<evidence type="ECO:0000313" key="10">
    <source>
        <dbReference type="EMBL" id="MBB5020156.1"/>
    </source>
</evidence>
<dbReference type="GO" id="GO:0006633">
    <property type="term" value="P:fatty acid biosynthetic process"/>
    <property type="evidence" value="ECO:0007669"/>
    <property type="project" value="UniProtKB-UniRule"/>
</dbReference>
<comment type="caution">
    <text evidence="10">The sequence shown here is derived from an EMBL/GenBank/DDBJ whole genome shotgun (WGS) entry which is preliminary data.</text>
</comment>
<evidence type="ECO:0000256" key="6">
    <source>
        <dbReference type="ARBA" id="ARBA00023098"/>
    </source>
</evidence>
<dbReference type="EMBL" id="JACHHY010000026">
    <property type="protein sequence ID" value="MBB5020156.1"/>
    <property type="molecule type" value="Genomic_DNA"/>
</dbReference>
<dbReference type="NCBIfam" id="TIGR00516">
    <property type="entry name" value="acpS"/>
    <property type="match status" value="1"/>
</dbReference>
<dbReference type="InterPro" id="IPR004568">
    <property type="entry name" value="Ppantetheine-prot_Trfase_dom"/>
</dbReference>
<dbReference type="GO" id="GO:0000287">
    <property type="term" value="F:magnesium ion binding"/>
    <property type="evidence" value="ECO:0007669"/>
    <property type="project" value="UniProtKB-UniRule"/>
</dbReference>
<dbReference type="EC" id="2.7.8.7" evidence="8"/>
<keyword evidence="4 8" id="KW-0276">Fatty acid metabolism</keyword>
<dbReference type="NCBIfam" id="TIGR00556">
    <property type="entry name" value="pantethn_trn"/>
    <property type="match status" value="1"/>
</dbReference>
<gene>
    <name evidence="8" type="primary">acpS</name>
    <name evidence="10" type="ORF">HNQ59_003470</name>
</gene>
<keyword evidence="2 8" id="KW-0808">Transferase</keyword>
<keyword evidence="3 8" id="KW-0479">Metal-binding</keyword>
<evidence type="ECO:0000256" key="2">
    <source>
        <dbReference type="ARBA" id="ARBA00022679"/>
    </source>
</evidence>
<accession>A0A840MUX6</accession>
<dbReference type="InterPro" id="IPR008278">
    <property type="entry name" value="4-PPantetheinyl_Trfase_dom"/>
</dbReference>
<keyword evidence="8" id="KW-0963">Cytoplasm</keyword>
<keyword evidence="7 8" id="KW-0275">Fatty acid biosynthesis</keyword>
<dbReference type="Proteomes" id="UP000575898">
    <property type="component" value="Unassembled WGS sequence"/>
</dbReference>
<comment type="catalytic activity">
    <reaction evidence="8">
        <text>apo-[ACP] + CoA = holo-[ACP] + adenosine 3',5'-bisphosphate + H(+)</text>
        <dbReference type="Rhea" id="RHEA:12068"/>
        <dbReference type="Rhea" id="RHEA-COMP:9685"/>
        <dbReference type="Rhea" id="RHEA-COMP:9690"/>
        <dbReference type="ChEBI" id="CHEBI:15378"/>
        <dbReference type="ChEBI" id="CHEBI:29999"/>
        <dbReference type="ChEBI" id="CHEBI:57287"/>
        <dbReference type="ChEBI" id="CHEBI:58343"/>
        <dbReference type="ChEBI" id="CHEBI:64479"/>
        <dbReference type="EC" id="2.7.8.7"/>
    </reaction>
</comment>
<dbReference type="InterPro" id="IPR037143">
    <property type="entry name" value="4-PPantetheinyl_Trfase_dom_sf"/>
</dbReference>
<dbReference type="RefSeq" id="WP_184041565.1">
    <property type="nucleotide sequence ID" value="NZ_JACHHY010000026.1"/>
</dbReference>
<dbReference type="AlphaFoldDB" id="A0A840MUX6"/>
<comment type="similarity">
    <text evidence="8">Belongs to the P-Pant transferase superfamily. AcpS family.</text>
</comment>
<evidence type="ECO:0000256" key="1">
    <source>
        <dbReference type="ARBA" id="ARBA00022516"/>
    </source>
</evidence>
<dbReference type="GO" id="GO:0005737">
    <property type="term" value="C:cytoplasm"/>
    <property type="evidence" value="ECO:0007669"/>
    <property type="project" value="UniProtKB-SubCell"/>
</dbReference>